<evidence type="ECO:0000256" key="6">
    <source>
        <dbReference type="ARBA" id="ARBA00023211"/>
    </source>
</evidence>
<evidence type="ECO:0000256" key="4">
    <source>
        <dbReference type="ARBA" id="ARBA00022801"/>
    </source>
</evidence>
<proteinExistence type="predicted"/>
<dbReference type="PANTHER" id="PTHR12992">
    <property type="entry name" value="NUDIX HYDROLASE"/>
    <property type="match status" value="1"/>
</dbReference>
<feature type="domain" description="Nudix hydrolase" evidence="7">
    <location>
        <begin position="23"/>
        <end position="158"/>
    </location>
</feature>
<comment type="cofactor">
    <cofactor evidence="1">
        <name>Mn(2+)</name>
        <dbReference type="ChEBI" id="CHEBI:29035"/>
    </cofactor>
</comment>
<comment type="cofactor">
    <cofactor evidence="2">
        <name>Mg(2+)</name>
        <dbReference type="ChEBI" id="CHEBI:18420"/>
    </cofactor>
</comment>
<dbReference type="InterPro" id="IPR045121">
    <property type="entry name" value="CoAse"/>
</dbReference>
<keyword evidence="6" id="KW-0464">Manganese</keyword>
<dbReference type="RefSeq" id="WP_209463391.1">
    <property type="nucleotide sequence ID" value="NZ_CP110224.1"/>
</dbReference>
<dbReference type="Gene3D" id="3.90.79.10">
    <property type="entry name" value="Nucleoside Triphosphate Pyrophosphohydrolase"/>
    <property type="match status" value="1"/>
</dbReference>
<dbReference type="Proteomes" id="UP001519345">
    <property type="component" value="Unassembled WGS sequence"/>
</dbReference>
<keyword evidence="5" id="KW-0460">Magnesium</keyword>
<evidence type="ECO:0000256" key="2">
    <source>
        <dbReference type="ARBA" id="ARBA00001946"/>
    </source>
</evidence>
<name>A0ABS4IIJ8_9BACI</name>
<evidence type="ECO:0000256" key="1">
    <source>
        <dbReference type="ARBA" id="ARBA00001936"/>
    </source>
</evidence>
<evidence type="ECO:0000256" key="5">
    <source>
        <dbReference type="ARBA" id="ARBA00022842"/>
    </source>
</evidence>
<dbReference type="PROSITE" id="PS51462">
    <property type="entry name" value="NUDIX"/>
    <property type="match status" value="1"/>
</dbReference>
<evidence type="ECO:0000313" key="8">
    <source>
        <dbReference type="EMBL" id="MBP1970256.1"/>
    </source>
</evidence>
<gene>
    <name evidence="8" type="ORF">J2Z83_002374</name>
</gene>
<evidence type="ECO:0000313" key="9">
    <source>
        <dbReference type="Proteomes" id="UP001519345"/>
    </source>
</evidence>
<dbReference type="PANTHER" id="PTHR12992:SF11">
    <property type="entry name" value="MITOCHONDRIAL COENZYME A DIPHOSPHATASE NUDT8"/>
    <property type="match status" value="1"/>
</dbReference>
<keyword evidence="4" id="KW-0378">Hydrolase</keyword>
<reference evidence="8 9" key="1">
    <citation type="submission" date="2021-03" db="EMBL/GenBank/DDBJ databases">
        <title>Genomic Encyclopedia of Type Strains, Phase IV (KMG-IV): sequencing the most valuable type-strain genomes for metagenomic binning, comparative biology and taxonomic classification.</title>
        <authorList>
            <person name="Goeker M."/>
        </authorList>
    </citation>
    <scope>NUCLEOTIDE SEQUENCE [LARGE SCALE GENOMIC DNA]</scope>
    <source>
        <strain evidence="8 9">DSM 25609</strain>
    </source>
</reference>
<accession>A0ABS4IIJ8</accession>
<organism evidence="8 9">
    <name type="scientific">Virgibacillus natechei</name>
    <dbReference type="NCBI Taxonomy" id="1216297"/>
    <lineage>
        <taxon>Bacteria</taxon>
        <taxon>Bacillati</taxon>
        <taxon>Bacillota</taxon>
        <taxon>Bacilli</taxon>
        <taxon>Bacillales</taxon>
        <taxon>Bacillaceae</taxon>
        <taxon>Virgibacillus</taxon>
    </lineage>
</organism>
<protein>
    <submittedName>
        <fullName evidence="8">8-oxo-dGTP pyrophosphatase MutT (NUDIX family)</fullName>
    </submittedName>
</protein>
<dbReference type="InterPro" id="IPR000086">
    <property type="entry name" value="NUDIX_hydrolase_dom"/>
</dbReference>
<evidence type="ECO:0000259" key="7">
    <source>
        <dbReference type="PROSITE" id="PS51462"/>
    </source>
</evidence>
<dbReference type="Pfam" id="PF00293">
    <property type="entry name" value="NUDIX"/>
    <property type="match status" value="1"/>
</dbReference>
<evidence type="ECO:0000256" key="3">
    <source>
        <dbReference type="ARBA" id="ARBA00022723"/>
    </source>
</evidence>
<comment type="caution">
    <text evidence="8">The sequence shown here is derived from an EMBL/GenBank/DDBJ whole genome shotgun (WGS) entry which is preliminary data.</text>
</comment>
<keyword evidence="3" id="KW-0479">Metal-binding</keyword>
<dbReference type="SUPFAM" id="SSF55811">
    <property type="entry name" value="Nudix"/>
    <property type="match status" value="1"/>
</dbReference>
<keyword evidence="9" id="KW-1185">Reference proteome</keyword>
<dbReference type="CDD" id="cd03426">
    <property type="entry name" value="NUDIX_CoAse_Nudt7"/>
    <property type="match status" value="1"/>
</dbReference>
<dbReference type="EMBL" id="JAGGKX010000011">
    <property type="protein sequence ID" value="MBP1970256.1"/>
    <property type="molecule type" value="Genomic_DNA"/>
</dbReference>
<sequence length="211" mass="24160">MNLSSITKKLQNRSPSILGQDELQKSAILLPLIQVDNETHILFEVRSMKMRRQPGDICFPGGKIDKADKTPKHAAIRETTEELGIDESAIGDVIPLDYIVHDAGRMIYPFIGTLKNVEKITPSEAEVEEIFTVPLDYFLRTKPDIHKVDIKIEPDKDFPFDLIVGGKNYNWHARQIDEIFYKYDGKVIWGLTAKILRHFLSLLDKDNNDIK</sequence>
<dbReference type="InterPro" id="IPR015797">
    <property type="entry name" value="NUDIX_hydrolase-like_dom_sf"/>
</dbReference>